<feature type="chain" id="PRO_5009643232" evidence="1">
    <location>
        <begin position="32"/>
        <end position="374"/>
    </location>
</feature>
<name>A0A1J7BGL8_9ACTN</name>
<dbReference type="InterPro" id="IPR011044">
    <property type="entry name" value="Quino_amine_DH_bsu"/>
</dbReference>
<evidence type="ECO:0000313" key="2">
    <source>
        <dbReference type="EMBL" id="OIV37709.1"/>
    </source>
</evidence>
<dbReference type="EMBL" id="MLCF01000043">
    <property type="protein sequence ID" value="OIV37709.1"/>
    <property type="molecule type" value="Genomic_DNA"/>
</dbReference>
<dbReference type="Gene3D" id="2.130.10.10">
    <property type="entry name" value="YVTN repeat-like/Quinoprotein amine dehydrogenase"/>
    <property type="match status" value="1"/>
</dbReference>
<dbReference type="OrthoDB" id="134501at2"/>
<evidence type="ECO:0000313" key="3">
    <source>
        <dbReference type="Proteomes" id="UP000243342"/>
    </source>
</evidence>
<dbReference type="AlphaFoldDB" id="A0A1J7BGL8"/>
<keyword evidence="3" id="KW-1185">Reference proteome</keyword>
<gene>
    <name evidence="2" type="ORF">BIV57_09000</name>
</gene>
<comment type="caution">
    <text evidence="2">The sequence shown here is derived from an EMBL/GenBank/DDBJ whole genome shotgun (WGS) entry which is preliminary data.</text>
</comment>
<proteinExistence type="predicted"/>
<keyword evidence="1" id="KW-0732">Signal</keyword>
<accession>A0A1J7BGL8</accession>
<protein>
    <submittedName>
        <fullName evidence="2">Uncharacterized protein</fullName>
    </submittedName>
</protein>
<dbReference type="InterPro" id="IPR015943">
    <property type="entry name" value="WD40/YVTN_repeat-like_dom_sf"/>
</dbReference>
<feature type="signal peptide" evidence="1">
    <location>
        <begin position="1"/>
        <end position="31"/>
    </location>
</feature>
<dbReference type="STRING" id="1428644.BIV57_09000"/>
<organism evidence="2 3">
    <name type="scientific">Mangrovactinospora gilvigrisea</name>
    <dbReference type="NCBI Taxonomy" id="1428644"/>
    <lineage>
        <taxon>Bacteria</taxon>
        <taxon>Bacillati</taxon>
        <taxon>Actinomycetota</taxon>
        <taxon>Actinomycetes</taxon>
        <taxon>Kitasatosporales</taxon>
        <taxon>Streptomycetaceae</taxon>
        <taxon>Mangrovactinospora</taxon>
    </lineage>
</organism>
<dbReference type="InterPro" id="IPR006311">
    <property type="entry name" value="TAT_signal"/>
</dbReference>
<dbReference type="SUPFAM" id="SSF50969">
    <property type="entry name" value="YVTN repeat-like/Quinoprotein amine dehydrogenase"/>
    <property type="match status" value="1"/>
</dbReference>
<reference evidence="2 3" key="1">
    <citation type="submission" date="2016-10" db="EMBL/GenBank/DDBJ databases">
        <title>Genome sequence of Streptomyces gilvigriseus MUSC 26.</title>
        <authorList>
            <person name="Lee L.-H."/>
            <person name="Ser H.-L."/>
        </authorList>
    </citation>
    <scope>NUCLEOTIDE SEQUENCE [LARGE SCALE GENOMIC DNA]</scope>
    <source>
        <strain evidence="2 3">MUSC 26</strain>
    </source>
</reference>
<evidence type="ECO:0000256" key="1">
    <source>
        <dbReference type="SAM" id="SignalP"/>
    </source>
</evidence>
<dbReference type="PROSITE" id="PS51318">
    <property type="entry name" value="TAT"/>
    <property type="match status" value="1"/>
</dbReference>
<dbReference type="RefSeq" id="WP_071656210.1">
    <property type="nucleotide sequence ID" value="NZ_MLCF01000043.1"/>
</dbReference>
<dbReference type="Proteomes" id="UP000243342">
    <property type="component" value="Unassembled WGS sequence"/>
</dbReference>
<sequence>MTAFTRRSLLSTAAAAGGAALLGATARPAAAAPSAVARPIAVLKLPQYARSCLFSRDGRVLTFGVSYESRLLVPYDVRRRTRPRRLAEIPMPTLYGLESPLRTGRGSTVLYGHDGGAAVVDLRRPLHPAVLSSISAFSRPTYAVRADGRQAAFLLHQQGAAGHLAVWDLSRPAAPRSLGGIGYGDGIPEEAAYLDDRTLAVPVAARVGTDYLDLVDLSDPAKPASLDRLDVSAWALAFEPRSRVLALSRPNTANESVTGLYRVVPARGASRYRLVHLADLGSGPSDSTSTPVFSPDRRLLAVPTGMGQVWLYAPRPGHRWGQGVPELRGVLGGLADVDSGAAYAYPKIDFSPDGRTLSSLVEETAGLYALDRYR</sequence>